<sequence>MWGESVTVSLSSGPHCVQLESAYKWKRPRESRGSSGPLSVSANYRSPEVDPPPRMRVREGQGSLRGGDECYDFCHTRLSSRTKFETRCTSLRIKPSLSHLIDDCCDDCGQKREVQYRWMDIKETNLRQNFKGLKALAIPGCCLVVNPQDFSFGRVPLARSLVQARRSKVPPLSLLSQCLQALTAPMNSFRFLIFCPSRASKWTITITMELKPDNCVGSLRLSSLCDSPCGFLNEHL</sequence>
<organism evidence="2 3">
    <name type="scientific">Elysia crispata</name>
    <name type="common">lettuce slug</name>
    <dbReference type="NCBI Taxonomy" id="231223"/>
    <lineage>
        <taxon>Eukaryota</taxon>
        <taxon>Metazoa</taxon>
        <taxon>Spiralia</taxon>
        <taxon>Lophotrochozoa</taxon>
        <taxon>Mollusca</taxon>
        <taxon>Gastropoda</taxon>
        <taxon>Heterobranchia</taxon>
        <taxon>Euthyneura</taxon>
        <taxon>Panpulmonata</taxon>
        <taxon>Sacoglossa</taxon>
        <taxon>Placobranchoidea</taxon>
        <taxon>Plakobranchidae</taxon>
        <taxon>Elysia</taxon>
    </lineage>
</organism>
<dbReference type="EMBL" id="JAWDGP010000265">
    <property type="protein sequence ID" value="KAK3802124.1"/>
    <property type="molecule type" value="Genomic_DNA"/>
</dbReference>
<comment type="caution">
    <text evidence="2">The sequence shown here is derived from an EMBL/GenBank/DDBJ whole genome shotgun (WGS) entry which is preliminary data.</text>
</comment>
<dbReference type="AlphaFoldDB" id="A0AAE1EC35"/>
<reference evidence="2" key="1">
    <citation type="journal article" date="2023" name="G3 (Bethesda)">
        <title>A reference genome for the long-term kleptoplast-retaining sea slug Elysia crispata morphotype clarki.</title>
        <authorList>
            <person name="Eastman K.E."/>
            <person name="Pendleton A.L."/>
            <person name="Shaikh M.A."/>
            <person name="Suttiyut T."/>
            <person name="Ogas R."/>
            <person name="Tomko P."/>
            <person name="Gavelis G."/>
            <person name="Widhalm J.R."/>
            <person name="Wisecaver J.H."/>
        </authorList>
    </citation>
    <scope>NUCLEOTIDE SEQUENCE</scope>
    <source>
        <strain evidence="2">ECLA1</strain>
    </source>
</reference>
<proteinExistence type="predicted"/>
<dbReference type="Proteomes" id="UP001283361">
    <property type="component" value="Unassembled WGS sequence"/>
</dbReference>
<evidence type="ECO:0000313" key="2">
    <source>
        <dbReference type="EMBL" id="KAK3802124.1"/>
    </source>
</evidence>
<gene>
    <name evidence="2" type="ORF">RRG08_050013</name>
</gene>
<feature type="compositionally biased region" description="Polar residues" evidence="1">
    <location>
        <begin position="33"/>
        <end position="44"/>
    </location>
</feature>
<accession>A0AAE1EC35</accession>
<protein>
    <submittedName>
        <fullName evidence="2">Uncharacterized protein</fullName>
    </submittedName>
</protein>
<evidence type="ECO:0000313" key="3">
    <source>
        <dbReference type="Proteomes" id="UP001283361"/>
    </source>
</evidence>
<name>A0AAE1EC35_9GAST</name>
<keyword evidence="3" id="KW-1185">Reference proteome</keyword>
<feature type="region of interest" description="Disordered" evidence="1">
    <location>
        <begin position="28"/>
        <end position="62"/>
    </location>
</feature>
<feature type="compositionally biased region" description="Basic and acidic residues" evidence="1">
    <location>
        <begin position="47"/>
        <end position="59"/>
    </location>
</feature>
<evidence type="ECO:0000256" key="1">
    <source>
        <dbReference type="SAM" id="MobiDB-lite"/>
    </source>
</evidence>